<sequence length="300" mass="33838">MNNLSNAPNLREHQHDRHCYSCKPIPTIAIYVLVPLFFIALGISIFILVVVRNAAFFVSLLFLSALVATFVLWNTLNWRRNGAVLLFLQSFPDSDLRVARDGQLVKITGLVSCGSVSLESSYEKATRCIYTSTLLYESGELGLKPADVNRSCFQWRLTYFERFSTDFYITDKKSGIRALVKAGPDCRVIPLIADSRLVKTTRKCRILSAHLRKWLRDRNLSAEARLLRLEEGYIKEDSSVSVIGMLHRNNDAVMIVQPSEFISTGCQWRKLLLPVDVDGLILGVPEMAGPVTNQNSVQRL</sequence>
<reference evidence="2" key="1">
    <citation type="submission" date="2019-08" db="EMBL/GenBank/DDBJ databases">
        <title>Reference gene set and small RNA set construction with multiple tissues from Davidia involucrata Baill.</title>
        <authorList>
            <person name="Yang H."/>
            <person name="Zhou C."/>
            <person name="Li G."/>
            <person name="Wang J."/>
            <person name="Gao P."/>
            <person name="Wang M."/>
            <person name="Wang R."/>
            <person name="Zhao Y."/>
        </authorList>
    </citation>
    <scope>NUCLEOTIDE SEQUENCE</scope>
    <source>
        <tissue evidence="2">Mixed with DoveR01_LX</tissue>
    </source>
</reference>
<dbReference type="EMBL" id="GHES01025175">
    <property type="protein sequence ID" value="MPA55734.1"/>
    <property type="molecule type" value="Transcribed_RNA"/>
</dbReference>
<keyword evidence="1" id="KW-0472">Membrane</keyword>
<accession>A0A5B7AHF4</accession>
<organism evidence="2">
    <name type="scientific">Davidia involucrata</name>
    <name type="common">Dove tree</name>
    <dbReference type="NCBI Taxonomy" id="16924"/>
    <lineage>
        <taxon>Eukaryota</taxon>
        <taxon>Viridiplantae</taxon>
        <taxon>Streptophyta</taxon>
        <taxon>Embryophyta</taxon>
        <taxon>Tracheophyta</taxon>
        <taxon>Spermatophyta</taxon>
        <taxon>Magnoliopsida</taxon>
        <taxon>eudicotyledons</taxon>
        <taxon>Gunneridae</taxon>
        <taxon>Pentapetalae</taxon>
        <taxon>asterids</taxon>
        <taxon>Cornales</taxon>
        <taxon>Nyssaceae</taxon>
        <taxon>Davidia</taxon>
    </lineage>
</organism>
<feature type="transmembrane region" description="Helical" evidence="1">
    <location>
        <begin position="28"/>
        <end position="48"/>
    </location>
</feature>
<protein>
    <submittedName>
        <fullName evidence="2">Uncharacterized protein</fullName>
    </submittedName>
</protein>
<name>A0A5B7AHF4_DAVIN</name>
<keyword evidence="1" id="KW-0812">Transmembrane</keyword>
<gene>
    <name evidence="2" type="ORF">Din_025175</name>
</gene>
<dbReference type="InterPro" id="IPR040339">
    <property type="entry name" value="At1g16860-like"/>
</dbReference>
<dbReference type="PANTHER" id="PTHR33709:SF20">
    <property type="entry name" value="OS04G0541900 PROTEIN"/>
    <property type="match status" value="1"/>
</dbReference>
<evidence type="ECO:0000313" key="2">
    <source>
        <dbReference type="EMBL" id="MPA55734.1"/>
    </source>
</evidence>
<keyword evidence="1" id="KW-1133">Transmembrane helix</keyword>
<dbReference type="PANTHER" id="PTHR33709">
    <property type="entry name" value="OSJNBA0035M09.9 PROTEIN"/>
    <property type="match status" value="1"/>
</dbReference>
<feature type="transmembrane region" description="Helical" evidence="1">
    <location>
        <begin position="54"/>
        <end position="73"/>
    </location>
</feature>
<proteinExistence type="predicted"/>
<evidence type="ECO:0000256" key="1">
    <source>
        <dbReference type="SAM" id="Phobius"/>
    </source>
</evidence>
<dbReference type="AlphaFoldDB" id="A0A5B7AHF4"/>